<keyword evidence="1" id="KW-1185">Reference proteome</keyword>
<protein>
    <submittedName>
        <fullName evidence="2">NodB homology domain-containing protein</fullName>
    </submittedName>
</protein>
<name>A0A1I7Y6I6_9BILA</name>
<dbReference type="WBParaSite" id="L893_g13174.t1">
    <property type="protein sequence ID" value="L893_g13174.t1"/>
    <property type="gene ID" value="L893_g13174"/>
</dbReference>
<accession>A0A1I7Y6I6</accession>
<evidence type="ECO:0000313" key="1">
    <source>
        <dbReference type="Proteomes" id="UP000095287"/>
    </source>
</evidence>
<organism evidence="1 2">
    <name type="scientific">Steinernema glaseri</name>
    <dbReference type="NCBI Taxonomy" id="37863"/>
    <lineage>
        <taxon>Eukaryota</taxon>
        <taxon>Metazoa</taxon>
        <taxon>Ecdysozoa</taxon>
        <taxon>Nematoda</taxon>
        <taxon>Chromadorea</taxon>
        <taxon>Rhabditida</taxon>
        <taxon>Tylenchina</taxon>
        <taxon>Panagrolaimomorpha</taxon>
        <taxon>Strongyloidoidea</taxon>
        <taxon>Steinernematidae</taxon>
        <taxon>Steinernema</taxon>
    </lineage>
</organism>
<dbReference type="AlphaFoldDB" id="A0A1I7Y6I6"/>
<sequence length="333" mass="38622">MDSVPYAFCLDVIGCLGAHGKNYDCSWNCKIMEEWLTGRWKAAVRSYTDKVQDITVGFKCIDGQWSYSTNIDKTNKGKSLDELLAMNRRFVRCDHIGVHSGIHPIGYHTTCPKEEIFTRLIPFLVQQSRFYRRLWFDEGLSSQDARVYFDLFLSCRGFEFRDLHLPYFGPETVEFLSACLEHNIKYLTLTTSWPWSQALEEIIRKYLNVGTGQHFDVFTEEDDESGESFMCPSILKIIFDAWDKVDNYFEFSTPWCGDLEPMLSIPLPPDVTRTQGKMMDENTSVVLWSKENGSVLSCSVSWGSNGCHYMEFTSRDKWWREFLNAGILNIWSS</sequence>
<dbReference type="Proteomes" id="UP000095287">
    <property type="component" value="Unplaced"/>
</dbReference>
<proteinExistence type="predicted"/>
<evidence type="ECO:0000313" key="2">
    <source>
        <dbReference type="WBParaSite" id="L893_g13174.t1"/>
    </source>
</evidence>
<reference evidence="2" key="1">
    <citation type="submission" date="2016-11" db="UniProtKB">
        <authorList>
            <consortium name="WormBaseParasite"/>
        </authorList>
    </citation>
    <scope>IDENTIFICATION</scope>
</reference>